<dbReference type="PANTHER" id="PTHR43539">
    <property type="entry name" value="FLAVIN-BINDING MONOOXYGENASE-LIKE PROTEIN (AFU_ORTHOLOGUE AFUA_4G09220)"/>
    <property type="match status" value="1"/>
</dbReference>
<keyword evidence="3" id="KW-1185">Reference proteome</keyword>
<dbReference type="SUPFAM" id="SSF51905">
    <property type="entry name" value="FAD/NAD(P)-binding domain"/>
    <property type="match status" value="1"/>
</dbReference>
<dbReference type="OrthoDB" id="9778740at2"/>
<evidence type="ECO:0000256" key="1">
    <source>
        <dbReference type="ARBA" id="ARBA00023002"/>
    </source>
</evidence>
<dbReference type="Proteomes" id="UP000307657">
    <property type="component" value="Unassembled WGS sequence"/>
</dbReference>
<sequence length="437" mass="48308">MKNHDLPVAIIGGGPVGLSAAAHLKKSNQPFILFETGNQIGTNILKWGHIRMFSPWEYNIDKVAETFLRQALLAIPKKEDIPYGKEIVEDYLKPLANLPGIKEHIHLNSKVIAIGRSGLDKMKDAKREELPFSIQVIENGKFKLYEAKAVIDASGTWQNPNPVGSGGIFAIGEEDNRSQIYYGIPNINETDESKYANKTTLVVGGGHSAIGTILALNNLIHKYPNTKIHWVLRKNQISDVYGGQEADKFKARGALGIQIEKLVNSGVIEIHTPVYIHEIKKNNDQLVIKGLKHKNAFVLKGIDEIISNTGSRPDFNFLREIRFESDASIESVPKLANLIDPNIHSCGTVRPHGEAELRQKEKDFYIVGMKSYGRAPTFLMTTGYEQIRSIVAYINGDLESAKRVELNLPETGVCSSGITTAIKDVEVKNSCTQNCGA</sequence>
<dbReference type="InterPro" id="IPR050982">
    <property type="entry name" value="Auxin_biosynth/cation_transpt"/>
</dbReference>
<evidence type="ECO:0000313" key="3">
    <source>
        <dbReference type="Proteomes" id="UP000307657"/>
    </source>
</evidence>
<gene>
    <name evidence="2" type="ORF">E5167_07685</name>
</gene>
<dbReference type="RefSeq" id="WP_136842743.1">
    <property type="nucleotide sequence ID" value="NZ_SUPL01000003.1"/>
</dbReference>
<dbReference type="InterPro" id="IPR036188">
    <property type="entry name" value="FAD/NAD-bd_sf"/>
</dbReference>
<dbReference type="Pfam" id="PF13738">
    <property type="entry name" value="Pyr_redox_3"/>
    <property type="match status" value="1"/>
</dbReference>
<dbReference type="PRINTS" id="PR00368">
    <property type="entry name" value="FADPNR"/>
</dbReference>
<evidence type="ECO:0000313" key="2">
    <source>
        <dbReference type="EMBL" id="TJY36532.1"/>
    </source>
</evidence>
<keyword evidence="1" id="KW-0560">Oxidoreductase</keyword>
<comment type="caution">
    <text evidence="2">The sequence shown here is derived from an EMBL/GenBank/DDBJ whole genome shotgun (WGS) entry which is preliminary data.</text>
</comment>
<protein>
    <submittedName>
        <fullName evidence="2">Flavoprotein</fullName>
    </submittedName>
</protein>
<name>A0A4U0F1P2_9FLAO</name>
<dbReference type="GO" id="GO:0004497">
    <property type="term" value="F:monooxygenase activity"/>
    <property type="evidence" value="ECO:0007669"/>
    <property type="project" value="TreeGrafter"/>
</dbReference>
<reference evidence="2 3" key="1">
    <citation type="submission" date="2019-04" db="EMBL/GenBank/DDBJ databases">
        <title>Lacinutrix sp. nov., isolated from marine water.</title>
        <authorList>
            <person name="Kim W."/>
        </authorList>
    </citation>
    <scope>NUCLEOTIDE SEQUENCE [LARGE SCALE GENOMIC DNA]</scope>
    <source>
        <strain evidence="2 3">CAU 1491</strain>
    </source>
</reference>
<dbReference type="GO" id="GO:0050660">
    <property type="term" value="F:flavin adenine dinucleotide binding"/>
    <property type="evidence" value="ECO:0007669"/>
    <property type="project" value="TreeGrafter"/>
</dbReference>
<dbReference type="Gene3D" id="3.50.50.60">
    <property type="entry name" value="FAD/NAD(P)-binding domain"/>
    <property type="match status" value="1"/>
</dbReference>
<proteinExistence type="predicted"/>
<dbReference type="EMBL" id="SUPL01000003">
    <property type="protein sequence ID" value="TJY36532.1"/>
    <property type="molecule type" value="Genomic_DNA"/>
</dbReference>
<dbReference type="AlphaFoldDB" id="A0A4U0F1P2"/>
<accession>A0A4U0F1P2</accession>
<organism evidence="2 3">
    <name type="scientific">Pontimicrobium aquaticum</name>
    <dbReference type="NCBI Taxonomy" id="2565367"/>
    <lineage>
        <taxon>Bacteria</taxon>
        <taxon>Pseudomonadati</taxon>
        <taxon>Bacteroidota</taxon>
        <taxon>Flavobacteriia</taxon>
        <taxon>Flavobacteriales</taxon>
        <taxon>Flavobacteriaceae</taxon>
        <taxon>Pontimicrobium</taxon>
    </lineage>
</organism>
<dbReference type="PANTHER" id="PTHR43539:SF78">
    <property type="entry name" value="FLAVIN-CONTAINING MONOOXYGENASE"/>
    <property type="match status" value="1"/>
</dbReference>